<evidence type="ECO:0000313" key="1">
    <source>
        <dbReference type="EMBL" id="GAA3508353.1"/>
    </source>
</evidence>
<reference evidence="2" key="1">
    <citation type="journal article" date="2019" name="Int. J. Syst. Evol. Microbiol.">
        <title>The Global Catalogue of Microorganisms (GCM) 10K type strain sequencing project: providing services to taxonomists for standard genome sequencing and annotation.</title>
        <authorList>
            <consortium name="The Broad Institute Genomics Platform"/>
            <consortium name="The Broad Institute Genome Sequencing Center for Infectious Disease"/>
            <person name="Wu L."/>
            <person name="Ma J."/>
        </authorList>
    </citation>
    <scope>NUCLEOTIDE SEQUENCE [LARGE SCALE GENOMIC DNA]</scope>
    <source>
        <strain evidence="2">JCM 17106</strain>
    </source>
</reference>
<dbReference type="Gene3D" id="3.10.129.10">
    <property type="entry name" value="Hotdog Thioesterase"/>
    <property type="match status" value="1"/>
</dbReference>
<evidence type="ECO:0008006" key="3">
    <source>
        <dbReference type="Google" id="ProtNLM"/>
    </source>
</evidence>
<protein>
    <recommendedName>
        <fullName evidence="3">3-hydroxymyristoyl/3-hydroxydecanoyl-(Acyl carrier protein) dehydratase</fullName>
    </recommendedName>
</protein>
<dbReference type="EMBL" id="BAABCW010000006">
    <property type="protein sequence ID" value="GAA3508353.1"/>
    <property type="molecule type" value="Genomic_DNA"/>
</dbReference>
<comment type="caution">
    <text evidence="1">The sequence shown here is derived from an EMBL/GenBank/DDBJ whole genome shotgun (WGS) entry which is preliminary data.</text>
</comment>
<dbReference type="InterPro" id="IPR029069">
    <property type="entry name" value="HotDog_dom_sf"/>
</dbReference>
<organism evidence="1 2">
    <name type="scientific">Aquimarina addita</name>
    <dbReference type="NCBI Taxonomy" id="870485"/>
    <lineage>
        <taxon>Bacteria</taxon>
        <taxon>Pseudomonadati</taxon>
        <taxon>Bacteroidota</taxon>
        <taxon>Flavobacteriia</taxon>
        <taxon>Flavobacteriales</taxon>
        <taxon>Flavobacteriaceae</taxon>
        <taxon>Aquimarina</taxon>
    </lineage>
</organism>
<dbReference type="Proteomes" id="UP001500459">
    <property type="component" value="Unassembled WGS sequence"/>
</dbReference>
<name>A0ABP6UKM0_9FLAO</name>
<accession>A0ABP6UKM0</accession>
<proteinExistence type="predicted"/>
<sequence length="151" mass="16654">MSNRLEQAILDKEFIKRLIPQKDPFVMVDRLLYFDTDTLTSGLEITTDNILTDGDNFSEAGLLEHMAQSTALYRGYQGYQNEGANTTPKIGFIGAIKHATIYMLPKIGTTLITTAKIIAEVMHVTLIDIVVKDTNGTIIASSQMKTVVTNA</sequence>
<dbReference type="InterPro" id="IPR016776">
    <property type="entry name" value="ApeP-like_dehydratase"/>
</dbReference>
<dbReference type="SUPFAM" id="SSF54637">
    <property type="entry name" value="Thioesterase/thiol ester dehydrase-isomerase"/>
    <property type="match status" value="1"/>
</dbReference>
<evidence type="ECO:0000313" key="2">
    <source>
        <dbReference type="Proteomes" id="UP001500459"/>
    </source>
</evidence>
<dbReference type="Pfam" id="PF22817">
    <property type="entry name" value="ApeP-like"/>
    <property type="match status" value="1"/>
</dbReference>
<dbReference type="RefSeq" id="WP_344926853.1">
    <property type="nucleotide sequence ID" value="NZ_BAABCW010000006.1"/>
</dbReference>
<keyword evidence="2" id="KW-1185">Reference proteome</keyword>
<gene>
    <name evidence="1" type="ORF">GCM10022393_19230</name>
</gene>